<evidence type="ECO:0000256" key="1">
    <source>
        <dbReference type="SAM" id="MobiDB-lite"/>
    </source>
</evidence>
<organism evidence="2 3">
    <name type="scientific">Elliptochloris bilobata</name>
    <dbReference type="NCBI Taxonomy" id="381761"/>
    <lineage>
        <taxon>Eukaryota</taxon>
        <taxon>Viridiplantae</taxon>
        <taxon>Chlorophyta</taxon>
        <taxon>core chlorophytes</taxon>
        <taxon>Trebouxiophyceae</taxon>
        <taxon>Trebouxiophyceae incertae sedis</taxon>
        <taxon>Elliptochloris clade</taxon>
        <taxon>Elliptochloris</taxon>
    </lineage>
</organism>
<feature type="region of interest" description="Disordered" evidence="1">
    <location>
        <begin position="459"/>
        <end position="480"/>
    </location>
</feature>
<evidence type="ECO:0000313" key="3">
    <source>
        <dbReference type="Proteomes" id="UP001445335"/>
    </source>
</evidence>
<comment type="caution">
    <text evidence="2">The sequence shown here is derived from an EMBL/GenBank/DDBJ whole genome shotgun (WGS) entry which is preliminary data.</text>
</comment>
<feature type="compositionally biased region" description="Basic and acidic residues" evidence="1">
    <location>
        <begin position="268"/>
        <end position="290"/>
    </location>
</feature>
<sequence length="480" mass="51375">MPVPVAILGDAAQRFTLSFRANDAPATLRAGARCWDSGFVRPSWAISGLGAVPLPEELEGGATVATGGGLWLEQLMPRWDGRVRLVAAQSEETWGLNEILEQEQGAEAFLELMMQCKAASQALCVDLLEPAAPLQLLFVAGGEVAILASVDLNFLPAAAMGAKRSLLAAMSAAKVAAEARGETPDKLGADAGGLPGLCPIGGANSASGVAGARAASSSSGPATSSSSGPTSLCAPSRARRDSRAMSARRRKRRRSRSLRRSRSRSRSRSGERPYKQKAGDRRRFLGELRRAGRASSLQRTDSRRRSASPDARGAPRRAARWGEPGGPGNLGSPDAGSPRARRFGSAGKETLLPRRVGSALATLKPGSQANALQQLLERLRQDRNTASVIAWFQPVLQSEHMKETIPGFARLDFMTMVELTKLYRMHSLHNEDLALVCWQCSTDTCSAGLELGFLEDNYPTEVPYDPPDSPLPHMAEEQEE</sequence>
<proteinExistence type="predicted"/>
<feature type="region of interest" description="Disordered" evidence="1">
    <location>
        <begin position="211"/>
        <end position="348"/>
    </location>
</feature>
<protein>
    <submittedName>
        <fullName evidence="2">Uncharacterized protein</fullName>
    </submittedName>
</protein>
<name>A0AAW1RG12_9CHLO</name>
<dbReference type="EMBL" id="JALJOU010000039">
    <property type="protein sequence ID" value="KAK9832726.1"/>
    <property type="molecule type" value="Genomic_DNA"/>
</dbReference>
<feature type="compositionally biased region" description="Basic residues" evidence="1">
    <location>
        <begin position="246"/>
        <end position="267"/>
    </location>
</feature>
<evidence type="ECO:0000313" key="2">
    <source>
        <dbReference type="EMBL" id="KAK9832726.1"/>
    </source>
</evidence>
<dbReference type="AlphaFoldDB" id="A0AAW1RG12"/>
<reference evidence="2 3" key="1">
    <citation type="journal article" date="2024" name="Nat. Commun.">
        <title>Phylogenomics reveals the evolutionary origins of lichenization in chlorophyte algae.</title>
        <authorList>
            <person name="Puginier C."/>
            <person name="Libourel C."/>
            <person name="Otte J."/>
            <person name="Skaloud P."/>
            <person name="Haon M."/>
            <person name="Grisel S."/>
            <person name="Petersen M."/>
            <person name="Berrin J.G."/>
            <person name="Delaux P.M."/>
            <person name="Dal Grande F."/>
            <person name="Keller J."/>
        </authorList>
    </citation>
    <scope>NUCLEOTIDE SEQUENCE [LARGE SCALE GENOMIC DNA]</scope>
    <source>
        <strain evidence="2 3">SAG 245.80</strain>
    </source>
</reference>
<keyword evidence="3" id="KW-1185">Reference proteome</keyword>
<accession>A0AAW1RG12</accession>
<gene>
    <name evidence="2" type="ORF">WJX81_004531</name>
</gene>
<feature type="compositionally biased region" description="Low complexity" evidence="1">
    <location>
        <begin position="211"/>
        <end position="236"/>
    </location>
</feature>
<dbReference type="Proteomes" id="UP001445335">
    <property type="component" value="Unassembled WGS sequence"/>
</dbReference>